<keyword evidence="3" id="KW-0597">Phosphoprotein</keyword>
<keyword evidence="7" id="KW-0067">ATP-binding</keyword>
<organism evidence="12 13">
    <name type="scientific">Anseongella ginsenosidimutans</name>
    <dbReference type="NCBI Taxonomy" id="496056"/>
    <lineage>
        <taxon>Bacteria</taxon>
        <taxon>Pseudomonadati</taxon>
        <taxon>Bacteroidota</taxon>
        <taxon>Sphingobacteriia</taxon>
        <taxon>Sphingobacteriales</taxon>
        <taxon>Sphingobacteriaceae</taxon>
        <taxon>Anseongella</taxon>
    </lineage>
</organism>
<accession>A0A4R3KW97</accession>
<keyword evidence="10" id="KW-0472">Membrane</keyword>
<feature type="domain" description="Histidine kinase" evidence="11">
    <location>
        <begin position="74"/>
        <end position="265"/>
    </location>
</feature>
<evidence type="ECO:0000256" key="6">
    <source>
        <dbReference type="ARBA" id="ARBA00022777"/>
    </source>
</evidence>
<sequence>MVTGEESRFLILFLTGTFAFCLIAVGFILFYFKSVKKIYQKQLQLEKNRLEHQQELLKNAIRVEEQERRRFSRDLHDEAGALLAGIKLKMKLIQQDAGDPGRVRQLSLEAREMLGTTIQSVRNISHNLLPPSLETFGLFRCLEGFFRDLQASVETDFQYETDRERLPPEVELAMYRIVSELCNNTLKHANAGKITMHLQVEGNNLKAVYQDNGKGMDTGAARDPEVLASGLGFKNIESRIAMLSGTITLDSAPGKGMDVRIEISL</sequence>
<dbReference type="Pfam" id="PF07730">
    <property type="entry name" value="HisKA_3"/>
    <property type="match status" value="1"/>
</dbReference>
<dbReference type="InterPro" id="IPR005467">
    <property type="entry name" value="His_kinase_dom"/>
</dbReference>
<feature type="coiled-coil region" evidence="9">
    <location>
        <begin position="36"/>
        <end position="67"/>
    </location>
</feature>
<feature type="transmembrane region" description="Helical" evidence="10">
    <location>
        <begin position="12"/>
        <end position="32"/>
    </location>
</feature>
<dbReference type="OrthoDB" id="5401121at2"/>
<dbReference type="Gene3D" id="1.20.5.1930">
    <property type="match status" value="1"/>
</dbReference>
<dbReference type="Gene3D" id="3.30.565.10">
    <property type="entry name" value="Histidine kinase-like ATPase, C-terminal domain"/>
    <property type="match status" value="1"/>
</dbReference>
<dbReference type="InterPro" id="IPR036890">
    <property type="entry name" value="HATPase_C_sf"/>
</dbReference>
<evidence type="ECO:0000256" key="7">
    <source>
        <dbReference type="ARBA" id="ARBA00022840"/>
    </source>
</evidence>
<evidence type="ECO:0000256" key="2">
    <source>
        <dbReference type="ARBA" id="ARBA00012438"/>
    </source>
</evidence>
<dbReference type="Pfam" id="PF02518">
    <property type="entry name" value="HATPase_c"/>
    <property type="match status" value="1"/>
</dbReference>
<keyword evidence="10" id="KW-0812">Transmembrane</keyword>
<dbReference type="EC" id="2.7.13.3" evidence="2"/>
<keyword evidence="13" id="KW-1185">Reference proteome</keyword>
<dbReference type="AlphaFoldDB" id="A0A4R3KW97"/>
<keyword evidence="6 12" id="KW-0418">Kinase</keyword>
<dbReference type="SUPFAM" id="SSF55874">
    <property type="entry name" value="ATPase domain of HSP90 chaperone/DNA topoisomerase II/histidine kinase"/>
    <property type="match status" value="1"/>
</dbReference>
<evidence type="ECO:0000256" key="4">
    <source>
        <dbReference type="ARBA" id="ARBA00022679"/>
    </source>
</evidence>
<dbReference type="GO" id="GO:0005524">
    <property type="term" value="F:ATP binding"/>
    <property type="evidence" value="ECO:0007669"/>
    <property type="project" value="UniProtKB-KW"/>
</dbReference>
<dbReference type="PROSITE" id="PS50109">
    <property type="entry name" value="HIS_KIN"/>
    <property type="match status" value="1"/>
</dbReference>
<evidence type="ECO:0000256" key="3">
    <source>
        <dbReference type="ARBA" id="ARBA00022553"/>
    </source>
</evidence>
<keyword evidence="5" id="KW-0547">Nucleotide-binding</keyword>
<proteinExistence type="predicted"/>
<evidence type="ECO:0000256" key="1">
    <source>
        <dbReference type="ARBA" id="ARBA00000085"/>
    </source>
</evidence>
<comment type="catalytic activity">
    <reaction evidence="1">
        <text>ATP + protein L-histidine = ADP + protein N-phospho-L-histidine.</text>
        <dbReference type="EC" id="2.7.13.3"/>
    </reaction>
</comment>
<evidence type="ECO:0000256" key="9">
    <source>
        <dbReference type="SAM" id="Coils"/>
    </source>
</evidence>
<gene>
    <name evidence="12" type="ORF">EDD80_10373</name>
</gene>
<dbReference type="GO" id="GO:0046983">
    <property type="term" value="F:protein dimerization activity"/>
    <property type="evidence" value="ECO:0007669"/>
    <property type="project" value="InterPro"/>
</dbReference>
<dbReference type="InterPro" id="IPR011712">
    <property type="entry name" value="Sig_transdc_His_kin_sub3_dim/P"/>
</dbReference>
<dbReference type="InterPro" id="IPR003594">
    <property type="entry name" value="HATPase_dom"/>
</dbReference>
<evidence type="ECO:0000256" key="10">
    <source>
        <dbReference type="SAM" id="Phobius"/>
    </source>
</evidence>
<keyword evidence="4" id="KW-0808">Transferase</keyword>
<dbReference type="GO" id="GO:0016020">
    <property type="term" value="C:membrane"/>
    <property type="evidence" value="ECO:0007669"/>
    <property type="project" value="InterPro"/>
</dbReference>
<dbReference type="GO" id="GO:0000155">
    <property type="term" value="F:phosphorelay sensor kinase activity"/>
    <property type="evidence" value="ECO:0007669"/>
    <property type="project" value="InterPro"/>
</dbReference>
<keyword evidence="10" id="KW-1133">Transmembrane helix</keyword>
<dbReference type="EMBL" id="SMAD01000003">
    <property type="protein sequence ID" value="TCS88211.1"/>
    <property type="molecule type" value="Genomic_DNA"/>
</dbReference>
<dbReference type="PANTHER" id="PTHR24421">
    <property type="entry name" value="NITRATE/NITRITE SENSOR PROTEIN NARX-RELATED"/>
    <property type="match status" value="1"/>
</dbReference>
<dbReference type="PANTHER" id="PTHR24421:SF10">
    <property type="entry name" value="NITRATE_NITRITE SENSOR PROTEIN NARQ"/>
    <property type="match status" value="1"/>
</dbReference>
<keyword evidence="8" id="KW-0902">Two-component regulatory system</keyword>
<evidence type="ECO:0000313" key="13">
    <source>
        <dbReference type="Proteomes" id="UP000295807"/>
    </source>
</evidence>
<dbReference type="InterPro" id="IPR050482">
    <property type="entry name" value="Sensor_HK_TwoCompSys"/>
</dbReference>
<evidence type="ECO:0000313" key="12">
    <source>
        <dbReference type="EMBL" id="TCS88211.1"/>
    </source>
</evidence>
<name>A0A4R3KW97_9SPHI</name>
<dbReference type="CDD" id="cd16917">
    <property type="entry name" value="HATPase_UhpB-NarQ-NarX-like"/>
    <property type="match status" value="1"/>
</dbReference>
<evidence type="ECO:0000259" key="11">
    <source>
        <dbReference type="PROSITE" id="PS50109"/>
    </source>
</evidence>
<protein>
    <recommendedName>
        <fullName evidence="2">histidine kinase</fullName>
        <ecNumber evidence="2">2.7.13.3</ecNumber>
    </recommendedName>
</protein>
<reference evidence="12 13" key="1">
    <citation type="submission" date="2019-03" db="EMBL/GenBank/DDBJ databases">
        <title>Genomic Encyclopedia of Type Strains, Phase IV (KMG-IV): sequencing the most valuable type-strain genomes for metagenomic binning, comparative biology and taxonomic classification.</title>
        <authorList>
            <person name="Goeker M."/>
        </authorList>
    </citation>
    <scope>NUCLEOTIDE SEQUENCE [LARGE SCALE GENOMIC DNA]</scope>
    <source>
        <strain evidence="12 13">DSM 21100</strain>
    </source>
</reference>
<dbReference type="Proteomes" id="UP000295807">
    <property type="component" value="Unassembled WGS sequence"/>
</dbReference>
<evidence type="ECO:0000256" key="5">
    <source>
        <dbReference type="ARBA" id="ARBA00022741"/>
    </source>
</evidence>
<evidence type="ECO:0000256" key="8">
    <source>
        <dbReference type="ARBA" id="ARBA00023012"/>
    </source>
</evidence>
<keyword evidence="9" id="KW-0175">Coiled coil</keyword>
<comment type="caution">
    <text evidence="12">The sequence shown here is derived from an EMBL/GenBank/DDBJ whole genome shotgun (WGS) entry which is preliminary data.</text>
</comment>